<comment type="caution">
    <text evidence="1">The sequence shown here is derived from an EMBL/GenBank/DDBJ whole genome shotgun (WGS) entry which is preliminary data.</text>
</comment>
<dbReference type="RefSeq" id="WP_343957403.1">
    <property type="nucleotide sequence ID" value="NZ_BAAAMN010000028.1"/>
</dbReference>
<evidence type="ECO:0000313" key="2">
    <source>
        <dbReference type="Proteomes" id="UP001501461"/>
    </source>
</evidence>
<name>A0ABP5G2S4_9MICC</name>
<keyword evidence="2" id="KW-1185">Reference proteome</keyword>
<protein>
    <submittedName>
        <fullName evidence="1">Uncharacterized protein</fullName>
    </submittedName>
</protein>
<proteinExistence type="predicted"/>
<dbReference type="EMBL" id="BAAAMN010000028">
    <property type="protein sequence ID" value="GAA2036420.1"/>
    <property type="molecule type" value="Genomic_DNA"/>
</dbReference>
<evidence type="ECO:0000313" key="1">
    <source>
        <dbReference type="EMBL" id="GAA2036420.1"/>
    </source>
</evidence>
<reference evidence="2" key="1">
    <citation type="journal article" date="2019" name="Int. J. Syst. Evol. Microbiol.">
        <title>The Global Catalogue of Microorganisms (GCM) 10K type strain sequencing project: providing services to taxonomists for standard genome sequencing and annotation.</title>
        <authorList>
            <consortium name="The Broad Institute Genomics Platform"/>
            <consortium name="The Broad Institute Genome Sequencing Center for Infectious Disease"/>
            <person name="Wu L."/>
            <person name="Ma J."/>
        </authorList>
    </citation>
    <scope>NUCLEOTIDE SEQUENCE [LARGE SCALE GENOMIC DNA]</scope>
    <source>
        <strain evidence="2">JCM 13595</strain>
    </source>
</reference>
<sequence length="152" mass="16580">MSQHLATTDTETAFAALKDAWILYRDNEDQSRGIPADASLYSAELKHLLATAGTARTETNESSQEATSHHYPPMVVNAVADILAADIPAIGAAEPYAHSVLSTLHDVSRIYTIEQLHQLPPETYVKTKSGTLRWAEFADDFDLPATVVDWGA</sequence>
<dbReference type="Proteomes" id="UP001501461">
    <property type="component" value="Unassembled WGS sequence"/>
</dbReference>
<gene>
    <name evidence="1" type="ORF">GCM10009720_16250</name>
</gene>
<organism evidence="1 2">
    <name type="scientific">Yaniella flava</name>
    <dbReference type="NCBI Taxonomy" id="287930"/>
    <lineage>
        <taxon>Bacteria</taxon>
        <taxon>Bacillati</taxon>
        <taxon>Actinomycetota</taxon>
        <taxon>Actinomycetes</taxon>
        <taxon>Micrococcales</taxon>
        <taxon>Micrococcaceae</taxon>
        <taxon>Yaniella</taxon>
    </lineage>
</organism>
<accession>A0ABP5G2S4</accession>